<feature type="transmembrane region" description="Helical" evidence="1">
    <location>
        <begin position="150"/>
        <end position="172"/>
    </location>
</feature>
<keyword evidence="1" id="KW-1133">Transmembrane helix</keyword>
<keyword evidence="3" id="KW-1185">Reference proteome</keyword>
<organism evidence="2 3">
    <name type="scientific">Reticulomyxa filosa</name>
    <dbReference type="NCBI Taxonomy" id="46433"/>
    <lineage>
        <taxon>Eukaryota</taxon>
        <taxon>Sar</taxon>
        <taxon>Rhizaria</taxon>
        <taxon>Retaria</taxon>
        <taxon>Foraminifera</taxon>
        <taxon>Monothalamids</taxon>
        <taxon>Reticulomyxidae</taxon>
        <taxon>Reticulomyxa</taxon>
    </lineage>
</organism>
<feature type="transmembrane region" description="Helical" evidence="1">
    <location>
        <begin position="114"/>
        <end position="138"/>
    </location>
</feature>
<evidence type="ECO:0000313" key="2">
    <source>
        <dbReference type="EMBL" id="ETO04653.1"/>
    </source>
</evidence>
<dbReference type="AlphaFoldDB" id="X6LRX3"/>
<evidence type="ECO:0000313" key="3">
    <source>
        <dbReference type="Proteomes" id="UP000023152"/>
    </source>
</evidence>
<feature type="transmembrane region" description="Helical" evidence="1">
    <location>
        <begin position="12"/>
        <end position="30"/>
    </location>
</feature>
<protein>
    <recommendedName>
        <fullName evidence="4">Transmembrane protein</fullName>
    </recommendedName>
</protein>
<dbReference type="EMBL" id="ASPP01029091">
    <property type="protein sequence ID" value="ETO04653.1"/>
    <property type="molecule type" value="Genomic_DNA"/>
</dbReference>
<evidence type="ECO:0008006" key="4">
    <source>
        <dbReference type="Google" id="ProtNLM"/>
    </source>
</evidence>
<sequence>MSGSRLARDWVGCVIQLLAFFYVCIIWWLLCKEALFYFGFSRKVAVSTEENKEADESTVERRDELSQRWLNCLSLVQLTMLSAMFIFLKELISSVNWIYWLIVPRDNRGDAAQIFLTDLCFAFSLFFMQVLFVERLYFSLNETKFQYPNYVYTLVRVNIVLIFGCALGVTWFESLGPFSSLSPWFAVLCVLMIANTSSVTYMFHRGLLLLVVNASGSAKAKGDYLLHALIRLTFSSLVALGKLFVFILFVSKKGSIKKNVIVEMGLLSFSFICTCFLCTGSTSIVLITGLSCFRVCNFCNATYRKREIENFFFRKEIKTVSFFKKKLRCCTGIFFEFF</sequence>
<dbReference type="Proteomes" id="UP000023152">
    <property type="component" value="Unassembled WGS sequence"/>
</dbReference>
<feature type="transmembrane region" description="Helical" evidence="1">
    <location>
        <begin position="224"/>
        <end position="249"/>
    </location>
</feature>
<gene>
    <name evidence="2" type="ORF">RFI_32741</name>
</gene>
<evidence type="ECO:0000256" key="1">
    <source>
        <dbReference type="SAM" id="Phobius"/>
    </source>
</evidence>
<keyword evidence="1" id="KW-0472">Membrane</keyword>
<proteinExistence type="predicted"/>
<keyword evidence="1" id="KW-0812">Transmembrane</keyword>
<accession>X6LRX3</accession>
<name>X6LRX3_RETFI</name>
<reference evidence="2 3" key="1">
    <citation type="journal article" date="2013" name="Curr. Biol.">
        <title>The Genome of the Foraminiferan Reticulomyxa filosa.</title>
        <authorList>
            <person name="Glockner G."/>
            <person name="Hulsmann N."/>
            <person name="Schleicher M."/>
            <person name="Noegel A.A."/>
            <person name="Eichinger L."/>
            <person name="Gallinger C."/>
            <person name="Pawlowski J."/>
            <person name="Sierra R."/>
            <person name="Euteneuer U."/>
            <person name="Pillet L."/>
            <person name="Moustafa A."/>
            <person name="Platzer M."/>
            <person name="Groth M."/>
            <person name="Szafranski K."/>
            <person name="Schliwa M."/>
        </authorList>
    </citation>
    <scope>NUCLEOTIDE SEQUENCE [LARGE SCALE GENOMIC DNA]</scope>
</reference>
<feature type="transmembrane region" description="Helical" evidence="1">
    <location>
        <begin position="261"/>
        <end position="290"/>
    </location>
</feature>
<comment type="caution">
    <text evidence="2">The sequence shown here is derived from an EMBL/GenBank/DDBJ whole genome shotgun (WGS) entry which is preliminary data.</text>
</comment>
<feature type="transmembrane region" description="Helical" evidence="1">
    <location>
        <begin position="75"/>
        <end position="102"/>
    </location>
</feature>
<feature type="transmembrane region" description="Helical" evidence="1">
    <location>
        <begin position="184"/>
        <end position="204"/>
    </location>
</feature>